<dbReference type="KEGG" id="kphy:AOZ06_13180"/>
<dbReference type="STRING" id="860235.AOZ06_12860"/>
<dbReference type="AlphaFoldDB" id="A0A0N9HWZ2"/>
<dbReference type="EMBL" id="CP012752">
    <property type="protein sequence ID" value="ALG07736.1"/>
    <property type="molecule type" value="Genomic_DNA"/>
</dbReference>
<dbReference type="KEGG" id="kphy:AOZ06_12860"/>
<evidence type="ECO:0000313" key="1">
    <source>
        <dbReference type="EMBL" id="ALG07680.1"/>
    </source>
</evidence>
<accession>A0A0N9HWZ2</accession>
<proteinExistence type="predicted"/>
<dbReference type="Proteomes" id="UP000063699">
    <property type="component" value="Chromosome"/>
</dbReference>
<gene>
    <name evidence="1" type="ORF">AOZ06_12860</name>
    <name evidence="2" type="ORF">AOZ06_13180</name>
</gene>
<reference evidence="1 3" key="1">
    <citation type="submission" date="2015-07" db="EMBL/GenBank/DDBJ databases">
        <title>Genome sequencing of Kibdelosporangium phytohabitans.</title>
        <authorList>
            <person name="Qin S."/>
            <person name="Xing K."/>
        </authorList>
    </citation>
    <scope>NUCLEOTIDE SEQUENCE [LARGE SCALE GENOMIC DNA]</scope>
    <source>
        <strain evidence="1 3">KLBMP1111</strain>
    </source>
</reference>
<name>A0A0N9HWZ2_9PSEU</name>
<evidence type="ECO:0000313" key="2">
    <source>
        <dbReference type="EMBL" id="ALG07736.1"/>
    </source>
</evidence>
<dbReference type="EMBL" id="CP012752">
    <property type="protein sequence ID" value="ALG07680.1"/>
    <property type="molecule type" value="Genomic_DNA"/>
</dbReference>
<protein>
    <submittedName>
        <fullName evidence="1">Uncharacterized protein</fullName>
    </submittedName>
</protein>
<keyword evidence="3" id="KW-1185">Reference proteome</keyword>
<organism evidence="1 3">
    <name type="scientific">Kibdelosporangium phytohabitans</name>
    <dbReference type="NCBI Taxonomy" id="860235"/>
    <lineage>
        <taxon>Bacteria</taxon>
        <taxon>Bacillati</taxon>
        <taxon>Actinomycetota</taxon>
        <taxon>Actinomycetes</taxon>
        <taxon>Pseudonocardiales</taxon>
        <taxon>Pseudonocardiaceae</taxon>
        <taxon>Kibdelosporangium</taxon>
    </lineage>
</organism>
<sequence>MIDWAAVAASVDDWSHSCHCGCGRRHPDLTGPDCAIAWIIEGTGHNADLWCEAVSAAWPPEVWDMVAEGSPVWEHEP</sequence>
<evidence type="ECO:0000313" key="3">
    <source>
        <dbReference type="Proteomes" id="UP000063699"/>
    </source>
</evidence>